<dbReference type="Pfam" id="PF12937">
    <property type="entry name" value="F-box-like"/>
    <property type="match status" value="1"/>
</dbReference>
<dbReference type="Gramene" id="Psat03G0284800-T1">
    <property type="protein sequence ID" value="KAI5427596.1"/>
    <property type="gene ID" value="KIW84_032848"/>
</dbReference>
<evidence type="ECO:0000259" key="2">
    <source>
        <dbReference type="Pfam" id="PF12937"/>
    </source>
</evidence>
<name>A0A9D5B2A8_PEA</name>
<feature type="compositionally biased region" description="Basic and acidic residues" evidence="1">
    <location>
        <begin position="201"/>
        <end position="226"/>
    </location>
</feature>
<proteinExistence type="predicted"/>
<protein>
    <recommendedName>
        <fullName evidence="2">F-box domain-containing protein</fullName>
    </recommendedName>
</protein>
<comment type="caution">
    <text evidence="3">The sequence shown here is derived from an EMBL/GenBank/DDBJ whole genome shotgun (WGS) entry which is preliminary data.</text>
</comment>
<feature type="domain" description="F-box" evidence="2">
    <location>
        <begin position="2"/>
        <end position="50"/>
    </location>
</feature>
<accession>A0A9D5B2A8</accession>
<evidence type="ECO:0000313" key="4">
    <source>
        <dbReference type="Proteomes" id="UP001058974"/>
    </source>
</evidence>
<evidence type="ECO:0000256" key="1">
    <source>
        <dbReference type="SAM" id="MobiDB-lite"/>
    </source>
</evidence>
<dbReference type="AlphaFoldDB" id="A0A9D5B2A8"/>
<reference evidence="3 4" key="1">
    <citation type="journal article" date="2022" name="Nat. Genet.">
        <title>Improved pea reference genome and pan-genome highlight genomic features and evolutionary characteristics.</title>
        <authorList>
            <person name="Yang T."/>
            <person name="Liu R."/>
            <person name="Luo Y."/>
            <person name="Hu S."/>
            <person name="Wang D."/>
            <person name="Wang C."/>
            <person name="Pandey M.K."/>
            <person name="Ge S."/>
            <person name="Xu Q."/>
            <person name="Li N."/>
            <person name="Li G."/>
            <person name="Huang Y."/>
            <person name="Saxena R.K."/>
            <person name="Ji Y."/>
            <person name="Li M."/>
            <person name="Yan X."/>
            <person name="He Y."/>
            <person name="Liu Y."/>
            <person name="Wang X."/>
            <person name="Xiang C."/>
            <person name="Varshney R.K."/>
            <person name="Ding H."/>
            <person name="Gao S."/>
            <person name="Zong X."/>
        </authorList>
    </citation>
    <scope>NUCLEOTIDE SEQUENCE [LARGE SCALE GENOMIC DNA]</scope>
    <source>
        <strain evidence="3 4">cv. Zhongwan 6</strain>
    </source>
</reference>
<evidence type="ECO:0000313" key="3">
    <source>
        <dbReference type="EMBL" id="KAI5427596.1"/>
    </source>
</evidence>
<dbReference type="Proteomes" id="UP001058974">
    <property type="component" value="Chromosome 3"/>
</dbReference>
<dbReference type="GO" id="GO:0005634">
    <property type="term" value="C:nucleus"/>
    <property type="evidence" value="ECO:0007669"/>
    <property type="project" value="EnsemblPlants"/>
</dbReference>
<dbReference type="Gene3D" id="1.20.1280.50">
    <property type="match status" value="1"/>
</dbReference>
<gene>
    <name evidence="3" type="ORF">KIW84_032848</name>
</gene>
<dbReference type="InterPro" id="IPR036047">
    <property type="entry name" value="F-box-like_dom_sf"/>
</dbReference>
<feature type="region of interest" description="Disordered" evidence="1">
    <location>
        <begin position="201"/>
        <end position="230"/>
    </location>
</feature>
<dbReference type="OrthoDB" id="3219396at2759"/>
<dbReference type="GO" id="GO:0005886">
    <property type="term" value="C:plasma membrane"/>
    <property type="evidence" value="ECO:0007669"/>
    <property type="project" value="EnsemblPlants"/>
</dbReference>
<dbReference type="InterPro" id="IPR001810">
    <property type="entry name" value="F-box_dom"/>
</dbReference>
<dbReference type="EMBL" id="JAMSHJ010000003">
    <property type="protein sequence ID" value="KAI5427596.1"/>
    <property type="molecule type" value="Genomic_DNA"/>
</dbReference>
<organism evidence="3 4">
    <name type="scientific">Pisum sativum</name>
    <name type="common">Garden pea</name>
    <name type="synonym">Lathyrus oleraceus</name>
    <dbReference type="NCBI Taxonomy" id="3888"/>
    <lineage>
        <taxon>Eukaryota</taxon>
        <taxon>Viridiplantae</taxon>
        <taxon>Streptophyta</taxon>
        <taxon>Embryophyta</taxon>
        <taxon>Tracheophyta</taxon>
        <taxon>Spermatophyta</taxon>
        <taxon>Magnoliopsida</taxon>
        <taxon>eudicotyledons</taxon>
        <taxon>Gunneridae</taxon>
        <taxon>Pentapetalae</taxon>
        <taxon>rosids</taxon>
        <taxon>fabids</taxon>
        <taxon>Fabales</taxon>
        <taxon>Fabaceae</taxon>
        <taxon>Papilionoideae</taxon>
        <taxon>50 kb inversion clade</taxon>
        <taxon>NPAAA clade</taxon>
        <taxon>Hologalegina</taxon>
        <taxon>IRL clade</taxon>
        <taxon>Fabeae</taxon>
        <taxon>Lathyrus</taxon>
    </lineage>
</organism>
<sequence>MVSLPDELWSRILEIGIGNSTLTYKDLCCVSITSRLLRRLSSEHSLWNRLLSSDFPLSPSYFPSSSSSSSKSLYKLRFEIDKERKIAAHKRAILRKESQISEHSRRLHDIQKLVSQEKIKAIQTSHEFSHLLRVREASVALNVWQPEVVRGRQKQMVEQCGVPAESRIRTLEMELKLCKQQIMGLEKSHRDEKRRLDAAKKELESMKYHPLQEKKRVSGGENERIVKQKKLKNCNSLREKQYKTQ</sequence>
<dbReference type="SUPFAM" id="SSF81383">
    <property type="entry name" value="F-box domain"/>
    <property type="match status" value="1"/>
</dbReference>
<keyword evidence="4" id="KW-1185">Reference proteome</keyword>